<organism evidence="1 2">
    <name type="scientific">Hermanssonia centrifuga</name>
    <dbReference type="NCBI Taxonomy" id="98765"/>
    <lineage>
        <taxon>Eukaryota</taxon>
        <taxon>Fungi</taxon>
        <taxon>Dikarya</taxon>
        <taxon>Basidiomycota</taxon>
        <taxon>Agaricomycotina</taxon>
        <taxon>Agaricomycetes</taxon>
        <taxon>Polyporales</taxon>
        <taxon>Meruliaceae</taxon>
        <taxon>Hermanssonia</taxon>
    </lineage>
</organism>
<dbReference type="AlphaFoldDB" id="A0A2R6S430"/>
<keyword evidence="2" id="KW-1185">Reference proteome</keyword>
<gene>
    <name evidence="1" type="ORF">PHLCEN_2v1077</name>
</gene>
<protein>
    <submittedName>
        <fullName evidence="1">Uncharacterized protein</fullName>
    </submittedName>
</protein>
<proteinExistence type="predicted"/>
<evidence type="ECO:0000313" key="1">
    <source>
        <dbReference type="EMBL" id="PSS37038.1"/>
    </source>
</evidence>
<dbReference type="Proteomes" id="UP000186601">
    <property type="component" value="Unassembled WGS sequence"/>
</dbReference>
<reference evidence="1 2" key="1">
    <citation type="submission" date="2018-02" db="EMBL/GenBank/DDBJ databases">
        <title>Genome sequence of the basidiomycete white-rot fungus Phlebia centrifuga.</title>
        <authorList>
            <person name="Granchi Z."/>
            <person name="Peng M."/>
            <person name="de Vries R.P."/>
            <person name="Hilden K."/>
            <person name="Makela M.R."/>
            <person name="Grigoriev I."/>
            <person name="Riley R."/>
        </authorList>
    </citation>
    <scope>NUCLEOTIDE SEQUENCE [LARGE SCALE GENOMIC DNA]</scope>
    <source>
        <strain evidence="1 2">FBCC195</strain>
    </source>
</reference>
<evidence type="ECO:0000313" key="2">
    <source>
        <dbReference type="Proteomes" id="UP000186601"/>
    </source>
</evidence>
<name>A0A2R6S430_9APHY</name>
<sequence>MSPAAIGAGVQNGQQHLWRQCSKPWSSEVVHAIIMGYKYWEIVQVCCSDSPMGKGA</sequence>
<accession>A0A2R6S430</accession>
<comment type="caution">
    <text evidence="1">The sequence shown here is derived from an EMBL/GenBank/DDBJ whole genome shotgun (WGS) entry which is preliminary data.</text>
</comment>
<dbReference type="EMBL" id="MLYV02000084">
    <property type="protein sequence ID" value="PSS37038.1"/>
    <property type="molecule type" value="Genomic_DNA"/>
</dbReference>